<organism evidence="5 6">
    <name type="scientific">Aureobasidium pullulans</name>
    <name type="common">Black yeast</name>
    <name type="synonym">Pullularia pullulans</name>
    <dbReference type="NCBI Taxonomy" id="5580"/>
    <lineage>
        <taxon>Eukaryota</taxon>
        <taxon>Fungi</taxon>
        <taxon>Dikarya</taxon>
        <taxon>Ascomycota</taxon>
        <taxon>Pezizomycotina</taxon>
        <taxon>Dothideomycetes</taxon>
        <taxon>Dothideomycetidae</taxon>
        <taxon>Dothideales</taxon>
        <taxon>Saccotheciaceae</taxon>
        <taxon>Aureobasidium</taxon>
    </lineage>
</organism>
<dbReference type="Gene3D" id="3.40.50.620">
    <property type="entry name" value="HUPs"/>
    <property type="match status" value="1"/>
</dbReference>
<dbReference type="InterPro" id="IPR051857">
    <property type="entry name" value="Asn_synthetase_domain"/>
</dbReference>
<comment type="caution">
    <text evidence="5">The sequence shown here is derived from an EMBL/GenBank/DDBJ whole genome shotgun (WGS) entry which is preliminary data.</text>
</comment>
<evidence type="ECO:0000256" key="1">
    <source>
        <dbReference type="ARBA" id="ARBA00022605"/>
    </source>
</evidence>
<dbReference type="Proteomes" id="UP000310121">
    <property type="component" value="Unassembled WGS sequence"/>
</dbReference>
<evidence type="ECO:0000313" key="5">
    <source>
        <dbReference type="EMBL" id="THZ34804.1"/>
    </source>
</evidence>
<dbReference type="GO" id="GO:0006529">
    <property type="term" value="P:asparagine biosynthetic process"/>
    <property type="evidence" value="ECO:0007669"/>
    <property type="project" value="UniProtKB-KW"/>
</dbReference>
<evidence type="ECO:0000256" key="2">
    <source>
        <dbReference type="ARBA" id="ARBA00022888"/>
    </source>
</evidence>
<dbReference type="SUPFAM" id="SSF56235">
    <property type="entry name" value="N-terminal nucleophile aminohydrolases (Ntn hydrolases)"/>
    <property type="match status" value="1"/>
</dbReference>
<sequence length="597" mass="66791">MCARHRDLLQRRGPDSSKELKQQSGSVYLTCFSTVLALRGDHTVIQPVQHSDYPDSFLCWNGEAWKYDSTPILGNDSEIVFASVSRLFANCAVSSSPSSIMQDALSHITGPYAFAYFDSKSDTLFFGRDPLGRRSLMYRVDENGSFTLSTISDSTEKGWEEVEADGIYSLNLGSFHESMQQKESSKPTCIPYLHSPNTVVSSASTHDTSASPLITSSPSVLKIEDLLRRSLDLRISNIPSHSQAVSSQIPASLAVLFSGGLDCTLLARLSHDTLDPSQPIDLLNVAFENPRVHRRPANTDSDGPWSPFELCPDRITGRASFAELQTTCPSRTWRFVAINVPYQEFLAHRAEVISLIHPHNTEMDLSIASALYFASRGQGVVLSENQEATSYTSEARVLLSGLGADELFGGYTRHDTAFRRHGFTGLLEELNLDVERLGKRNLGRDDRVLSNWARETRFPFLDEDLVSWAVNAPVWKRCGFGEDQTTLDSETGTLEPAKKVLRCLAWKLGMKNVAAEKKRAVGSVVDYFYQFTDNFYRFNSALVQPKWKSANRKEHTLSHKIMYKQSMQQVTEEGLWYPHTSYLQPHLPFLVSLSSGL</sequence>
<keyword evidence="3" id="KW-0315">Glutamine amidotransferase</keyword>
<feature type="domain" description="Glutamine amidotransferase type-2" evidence="4">
    <location>
        <begin position="1"/>
        <end position="181"/>
    </location>
</feature>
<keyword evidence="2" id="KW-0061">Asparagine biosynthesis</keyword>
<dbReference type="InterPro" id="IPR017932">
    <property type="entry name" value="GATase_2_dom"/>
</dbReference>
<dbReference type="PANTHER" id="PTHR45937">
    <property type="entry name" value="ASPARAGINE SYNTHETASE DOMAIN-CONTAINING PROTEIN 1"/>
    <property type="match status" value="1"/>
</dbReference>
<dbReference type="Pfam" id="PF13537">
    <property type="entry name" value="GATase_7"/>
    <property type="match status" value="1"/>
</dbReference>
<dbReference type="Gene3D" id="3.60.20.10">
    <property type="entry name" value="Glutamine Phosphoribosylpyrophosphate, subunit 1, domain 1"/>
    <property type="match status" value="1"/>
</dbReference>
<dbReference type="AlphaFoldDB" id="A0A4S9U9M0"/>
<dbReference type="CDD" id="cd01991">
    <property type="entry name" value="Asn_synthase_B_C"/>
    <property type="match status" value="1"/>
</dbReference>
<accession>A0A4S9U9M0</accession>
<dbReference type="GO" id="GO:0004066">
    <property type="term" value="F:asparagine synthase (glutamine-hydrolyzing) activity"/>
    <property type="evidence" value="ECO:0007669"/>
    <property type="project" value="InterPro"/>
</dbReference>
<dbReference type="Pfam" id="PF00733">
    <property type="entry name" value="Asn_synthase"/>
    <property type="match status" value="2"/>
</dbReference>
<dbReference type="InterPro" id="IPR001962">
    <property type="entry name" value="Asn_synthase"/>
</dbReference>
<dbReference type="EMBL" id="QZBN01000921">
    <property type="protein sequence ID" value="THZ34804.1"/>
    <property type="molecule type" value="Genomic_DNA"/>
</dbReference>
<proteinExistence type="predicted"/>
<reference evidence="5 6" key="1">
    <citation type="submission" date="2018-10" db="EMBL/GenBank/DDBJ databases">
        <title>Fifty Aureobasidium pullulans genomes reveal a recombining polyextremotolerant generalist.</title>
        <authorList>
            <person name="Gostincar C."/>
            <person name="Turk M."/>
            <person name="Zajc J."/>
            <person name="Gunde-Cimerman N."/>
        </authorList>
    </citation>
    <scope>NUCLEOTIDE SEQUENCE [LARGE SCALE GENOMIC DNA]</scope>
    <source>
        <strain evidence="5 6">EXF-3844</strain>
    </source>
</reference>
<evidence type="ECO:0000259" key="4">
    <source>
        <dbReference type="PROSITE" id="PS51278"/>
    </source>
</evidence>
<evidence type="ECO:0000313" key="6">
    <source>
        <dbReference type="Proteomes" id="UP000310121"/>
    </source>
</evidence>
<dbReference type="InterPro" id="IPR014729">
    <property type="entry name" value="Rossmann-like_a/b/a_fold"/>
</dbReference>
<protein>
    <recommendedName>
        <fullName evidence="4">Glutamine amidotransferase type-2 domain-containing protein</fullName>
    </recommendedName>
</protein>
<name>A0A4S9U9M0_AURPU</name>
<dbReference type="PROSITE" id="PS51278">
    <property type="entry name" value="GATASE_TYPE_2"/>
    <property type="match status" value="1"/>
</dbReference>
<keyword evidence="1" id="KW-0028">Amino-acid biosynthesis</keyword>
<dbReference type="InterPro" id="IPR029055">
    <property type="entry name" value="Ntn_hydrolases_N"/>
</dbReference>
<evidence type="ECO:0000256" key="3">
    <source>
        <dbReference type="ARBA" id="ARBA00022962"/>
    </source>
</evidence>
<dbReference type="SUPFAM" id="SSF52402">
    <property type="entry name" value="Adenine nucleotide alpha hydrolases-like"/>
    <property type="match status" value="1"/>
</dbReference>
<dbReference type="PANTHER" id="PTHR45937:SF1">
    <property type="entry name" value="ASPARAGINE SYNTHETASE DOMAIN-CONTAINING PROTEIN 1"/>
    <property type="match status" value="1"/>
</dbReference>
<gene>
    <name evidence="5" type="ORF">D6C90_07575</name>
</gene>